<keyword evidence="2 9" id="KW-0813">Transport</keyword>
<sequence>MTVNSKIETPSTKKGIGVVRFFREVKAEVKKITWPSKENTKKAILAVAAFTLISLVLIGAMDYIFQNLFELVFKLK</sequence>
<keyword evidence="7 9" id="KW-0811">Translocation</keyword>
<evidence type="ECO:0000256" key="2">
    <source>
        <dbReference type="ARBA" id="ARBA00022448"/>
    </source>
</evidence>
<dbReference type="GO" id="GO:0009306">
    <property type="term" value="P:protein secretion"/>
    <property type="evidence" value="ECO:0007669"/>
    <property type="project" value="UniProtKB-UniRule"/>
</dbReference>
<comment type="similarity">
    <text evidence="9">Belongs to the SecE/SEC61-gamma family.</text>
</comment>
<comment type="function">
    <text evidence="9">Essential subunit of the Sec protein translocation channel SecYEG. Clamps together the 2 halves of SecY. May contact the channel plug during translocation.</text>
</comment>
<name>A0A1M6VI29_9CLOT</name>
<keyword evidence="11" id="KW-1185">Reference proteome</keyword>
<keyword evidence="6 9" id="KW-1133">Transmembrane helix</keyword>
<keyword evidence="4 9" id="KW-0812">Transmembrane</keyword>
<dbReference type="GO" id="GO:0065002">
    <property type="term" value="P:intracellular protein transmembrane transport"/>
    <property type="evidence" value="ECO:0007669"/>
    <property type="project" value="UniProtKB-UniRule"/>
</dbReference>
<evidence type="ECO:0000313" key="11">
    <source>
        <dbReference type="Proteomes" id="UP000184310"/>
    </source>
</evidence>
<keyword evidence="5 9" id="KW-0653">Protein transport</keyword>
<evidence type="ECO:0000256" key="5">
    <source>
        <dbReference type="ARBA" id="ARBA00022927"/>
    </source>
</evidence>
<feature type="transmembrane region" description="Helical" evidence="9">
    <location>
        <begin position="43"/>
        <end position="65"/>
    </location>
</feature>
<dbReference type="Pfam" id="PF00584">
    <property type="entry name" value="SecE"/>
    <property type="match status" value="1"/>
</dbReference>
<dbReference type="RefSeq" id="WP_072993790.1">
    <property type="nucleotide sequence ID" value="NZ_FQZB01000030.1"/>
</dbReference>
<dbReference type="Proteomes" id="UP000184310">
    <property type="component" value="Unassembled WGS sequence"/>
</dbReference>
<evidence type="ECO:0000256" key="1">
    <source>
        <dbReference type="ARBA" id="ARBA00004370"/>
    </source>
</evidence>
<keyword evidence="8 9" id="KW-0472">Membrane</keyword>
<dbReference type="AlphaFoldDB" id="A0A1M6VI29"/>
<dbReference type="NCBIfam" id="TIGR00964">
    <property type="entry name" value="secE_bact"/>
    <property type="match status" value="1"/>
</dbReference>
<evidence type="ECO:0000256" key="7">
    <source>
        <dbReference type="ARBA" id="ARBA00023010"/>
    </source>
</evidence>
<protein>
    <recommendedName>
        <fullName evidence="9">Protein translocase subunit SecE</fullName>
    </recommendedName>
</protein>
<keyword evidence="3 9" id="KW-1003">Cell membrane</keyword>
<dbReference type="InterPro" id="IPR001901">
    <property type="entry name" value="Translocase_SecE/Sec61-g"/>
</dbReference>
<dbReference type="GO" id="GO:0006605">
    <property type="term" value="P:protein targeting"/>
    <property type="evidence" value="ECO:0007669"/>
    <property type="project" value="UniProtKB-UniRule"/>
</dbReference>
<evidence type="ECO:0000256" key="9">
    <source>
        <dbReference type="HAMAP-Rule" id="MF_00422"/>
    </source>
</evidence>
<accession>A0A1M6VI29</accession>
<evidence type="ECO:0000256" key="6">
    <source>
        <dbReference type="ARBA" id="ARBA00022989"/>
    </source>
</evidence>
<dbReference type="GO" id="GO:0005886">
    <property type="term" value="C:plasma membrane"/>
    <property type="evidence" value="ECO:0007669"/>
    <property type="project" value="UniProtKB-SubCell"/>
</dbReference>
<dbReference type="Gene3D" id="1.20.5.1030">
    <property type="entry name" value="Preprotein translocase secy subunit"/>
    <property type="match status" value="1"/>
</dbReference>
<evidence type="ECO:0000256" key="3">
    <source>
        <dbReference type="ARBA" id="ARBA00022475"/>
    </source>
</evidence>
<proteinExistence type="inferred from homology"/>
<evidence type="ECO:0000313" key="10">
    <source>
        <dbReference type="EMBL" id="SHK81163.1"/>
    </source>
</evidence>
<dbReference type="HAMAP" id="MF_00422">
    <property type="entry name" value="SecE"/>
    <property type="match status" value="1"/>
</dbReference>
<dbReference type="EMBL" id="FQZB01000030">
    <property type="protein sequence ID" value="SHK81163.1"/>
    <property type="molecule type" value="Genomic_DNA"/>
</dbReference>
<dbReference type="PANTHER" id="PTHR33910:SF1">
    <property type="entry name" value="PROTEIN TRANSLOCASE SUBUNIT SECE"/>
    <property type="match status" value="1"/>
</dbReference>
<dbReference type="InterPro" id="IPR038379">
    <property type="entry name" value="SecE_sf"/>
</dbReference>
<reference evidence="10 11" key="1">
    <citation type="submission" date="2016-11" db="EMBL/GenBank/DDBJ databases">
        <authorList>
            <person name="Jaros S."/>
            <person name="Januszkiewicz K."/>
            <person name="Wedrychowicz H."/>
        </authorList>
    </citation>
    <scope>NUCLEOTIDE SEQUENCE [LARGE SCALE GENOMIC DNA]</scope>
    <source>
        <strain evidence="10 11">DSM 21758</strain>
    </source>
</reference>
<comment type="subcellular location">
    <subcellularLocation>
        <location evidence="9">Cell membrane</location>
        <topology evidence="9">Single-pass membrane protein</topology>
    </subcellularLocation>
    <subcellularLocation>
        <location evidence="1">Membrane</location>
    </subcellularLocation>
</comment>
<dbReference type="InterPro" id="IPR005807">
    <property type="entry name" value="SecE_bac"/>
</dbReference>
<comment type="subunit">
    <text evidence="9">Component of the Sec protein translocase complex. Heterotrimer consisting of SecY, SecE and SecG subunits. The heterotrimers can form oligomers, although 1 heterotrimer is thought to be able to translocate proteins. Interacts with the ribosome. Interacts with SecDF, and other proteins may be involved. Interacts with SecA.</text>
</comment>
<dbReference type="GO" id="GO:0008320">
    <property type="term" value="F:protein transmembrane transporter activity"/>
    <property type="evidence" value="ECO:0007669"/>
    <property type="project" value="UniProtKB-UniRule"/>
</dbReference>
<dbReference type="PANTHER" id="PTHR33910">
    <property type="entry name" value="PROTEIN TRANSLOCASE SUBUNIT SECE"/>
    <property type="match status" value="1"/>
</dbReference>
<gene>
    <name evidence="9" type="primary">secE</name>
    <name evidence="10" type="ORF">SAMN02745163_04500</name>
</gene>
<organism evidence="10 11">
    <name type="scientific">Clostridium cavendishii DSM 21758</name>
    <dbReference type="NCBI Taxonomy" id="1121302"/>
    <lineage>
        <taxon>Bacteria</taxon>
        <taxon>Bacillati</taxon>
        <taxon>Bacillota</taxon>
        <taxon>Clostridia</taxon>
        <taxon>Eubacteriales</taxon>
        <taxon>Clostridiaceae</taxon>
        <taxon>Clostridium</taxon>
    </lineage>
</organism>
<dbReference type="STRING" id="1121302.SAMN02745163_04500"/>
<evidence type="ECO:0000256" key="8">
    <source>
        <dbReference type="ARBA" id="ARBA00023136"/>
    </source>
</evidence>
<dbReference type="OrthoDB" id="9799073at2"/>
<dbReference type="GO" id="GO:0043952">
    <property type="term" value="P:protein transport by the Sec complex"/>
    <property type="evidence" value="ECO:0007669"/>
    <property type="project" value="UniProtKB-UniRule"/>
</dbReference>
<evidence type="ECO:0000256" key="4">
    <source>
        <dbReference type="ARBA" id="ARBA00022692"/>
    </source>
</evidence>